<evidence type="ECO:0000256" key="1">
    <source>
        <dbReference type="SAM" id="SignalP"/>
    </source>
</evidence>
<dbReference type="EMBL" id="JAKRRX010000031">
    <property type="protein sequence ID" value="MCW8333669.1"/>
    <property type="molecule type" value="Genomic_DNA"/>
</dbReference>
<evidence type="ECO:0000313" key="3">
    <source>
        <dbReference type="Proteomes" id="UP001155586"/>
    </source>
</evidence>
<keyword evidence="3" id="KW-1185">Reference proteome</keyword>
<organism evidence="2 3">
    <name type="scientific">Vibrio paucivorans</name>
    <dbReference type="NCBI Taxonomy" id="2829489"/>
    <lineage>
        <taxon>Bacteria</taxon>
        <taxon>Pseudomonadati</taxon>
        <taxon>Pseudomonadota</taxon>
        <taxon>Gammaproteobacteria</taxon>
        <taxon>Vibrionales</taxon>
        <taxon>Vibrionaceae</taxon>
        <taxon>Vibrio</taxon>
    </lineage>
</organism>
<proteinExistence type="predicted"/>
<evidence type="ECO:0000313" key="2">
    <source>
        <dbReference type="EMBL" id="MCW8333669.1"/>
    </source>
</evidence>
<evidence type="ECO:0008006" key="4">
    <source>
        <dbReference type="Google" id="ProtNLM"/>
    </source>
</evidence>
<dbReference type="AlphaFoldDB" id="A0A9X3HR39"/>
<keyword evidence="1" id="KW-0732">Signal</keyword>
<sequence>MCNRYVVLWAISIVALFSITPNSWASDVHLSGFGTLAYSYEDEEGIGFRRDLAQPYDTTTNGSWLTDSRFGLHLDYSMNPNWRFTLQGVAKKRVSDDWLDVIEIGFVGYQPSERWDIRLGRLPPDAFWATETRNIDFGHNWVRPPIEIYSWLPFQSVDGVDAVYFFYTDEIDWYISSQLGYFHTSVESPAGELVDTSGTELVSLSLKALWGEWRARGSILYSPGVSSEVSFSTQQLVNQLGGVSMMGLGTISQEAQALSRALIVEDEAVMYTQLGLEYFDGTWMVASELVSIHSDSDQVILPSGLGGYVTLSYYVDGWSPYIIASAFSPDLDPQTAAVDWSSISPQLGYLQQQVINGVNLSRIEQQTWSLGLRWDVAKNIALKAQIDLVEIAPNGYGLWANEPELNSVETQLELYTLSLNFAF</sequence>
<comment type="caution">
    <text evidence="2">The sequence shown here is derived from an EMBL/GenBank/DDBJ whole genome shotgun (WGS) entry which is preliminary data.</text>
</comment>
<feature type="signal peptide" evidence="1">
    <location>
        <begin position="1"/>
        <end position="25"/>
    </location>
</feature>
<dbReference type="InterPro" id="IPR023614">
    <property type="entry name" value="Porin_dom_sf"/>
</dbReference>
<dbReference type="Proteomes" id="UP001155586">
    <property type="component" value="Unassembled WGS sequence"/>
</dbReference>
<feature type="chain" id="PRO_5040740580" description="Porin domain-containing protein" evidence="1">
    <location>
        <begin position="26"/>
        <end position="423"/>
    </location>
</feature>
<protein>
    <recommendedName>
        <fullName evidence="4">Porin domain-containing protein</fullName>
    </recommendedName>
</protein>
<gene>
    <name evidence="2" type="ORF">MD483_07515</name>
</gene>
<name>A0A9X3HR39_9VIBR</name>
<reference evidence="2" key="1">
    <citation type="submission" date="2022-02" db="EMBL/GenBank/DDBJ databases">
        <title>Vibrio sp. nov., a new bacterium isolated from Bohai sea, China.</title>
        <authorList>
            <person name="Yuan Y."/>
        </authorList>
    </citation>
    <scope>NUCLEOTIDE SEQUENCE</scope>
    <source>
        <strain evidence="2">DBSS07</strain>
    </source>
</reference>
<dbReference type="RefSeq" id="WP_265687170.1">
    <property type="nucleotide sequence ID" value="NZ_JAKRRX010000031.1"/>
</dbReference>
<accession>A0A9X3HR39</accession>
<dbReference type="SUPFAM" id="SSF56935">
    <property type="entry name" value="Porins"/>
    <property type="match status" value="1"/>
</dbReference>
<dbReference type="Gene3D" id="2.40.160.10">
    <property type="entry name" value="Porin"/>
    <property type="match status" value="1"/>
</dbReference>